<reference evidence="7 8" key="1">
    <citation type="journal article" date="2023" name="bioRxiv">
        <title>An intranuclear bacterial parasite of deep-sea mussels expresses apoptosis inhibitors acquired from its host.</title>
        <authorList>
            <person name="Gonzalez Porras M.A."/>
            <person name="Assie A."/>
            <person name="Tietjen M."/>
            <person name="Violette M."/>
            <person name="Kleiner M."/>
            <person name="Gruber-Vodicka H."/>
            <person name="Dubilier N."/>
            <person name="Leisch N."/>
        </authorList>
    </citation>
    <scope>NUCLEOTIDE SEQUENCE [LARGE SCALE GENOMIC DNA]</scope>
    <source>
        <strain evidence="7">IAP13</strain>
    </source>
</reference>
<gene>
    <name evidence="7" type="primary">mreC</name>
    <name evidence="7" type="ORF">QS748_08160</name>
</gene>
<proteinExistence type="inferred from homology"/>
<evidence type="ECO:0000256" key="5">
    <source>
        <dbReference type="PIRNR" id="PIRNR038471"/>
    </source>
</evidence>
<evidence type="ECO:0000256" key="1">
    <source>
        <dbReference type="ARBA" id="ARBA00009369"/>
    </source>
</evidence>
<evidence type="ECO:0000256" key="4">
    <source>
        <dbReference type="ARBA" id="ARBA00032089"/>
    </source>
</evidence>
<evidence type="ECO:0000259" key="6">
    <source>
        <dbReference type="Pfam" id="PF04085"/>
    </source>
</evidence>
<evidence type="ECO:0000313" key="8">
    <source>
        <dbReference type="Proteomes" id="UP001178148"/>
    </source>
</evidence>
<evidence type="ECO:0000313" key="7">
    <source>
        <dbReference type="EMBL" id="MDP0589156.1"/>
    </source>
</evidence>
<dbReference type="NCBIfam" id="TIGR00219">
    <property type="entry name" value="mreC"/>
    <property type="match status" value="1"/>
</dbReference>
<accession>A0AA90SMS2</accession>
<protein>
    <recommendedName>
        <fullName evidence="2 5">Cell shape-determining protein MreC</fullName>
    </recommendedName>
    <alternativeName>
        <fullName evidence="4 5">Cell shape protein MreC</fullName>
    </alternativeName>
</protein>
<dbReference type="GO" id="GO:0005886">
    <property type="term" value="C:plasma membrane"/>
    <property type="evidence" value="ECO:0007669"/>
    <property type="project" value="TreeGrafter"/>
</dbReference>
<name>A0AA90SMS2_9GAMM</name>
<dbReference type="PANTHER" id="PTHR34138:SF1">
    <property type="entry name" value="CELL SHAPE-DETERMINING PROTEIN MREC"/>
    <property type="match status" value="1"/>
</dbReference>
<dbReference type="PIRSF" id="PIRSF038471">
    <property type="entry name" value="MreC"/>
    <property type="match status" value="1"/>
</dbReference>
<dbReference type="EMBL" id="JASXSV010000010">
    <property type="protein sequence ID" value="MDP0589156.1"/>
    <property type="molecule type" value="Genomic_DNA"/>
</dbReference>
<dbReference type="InterPro" id="IPR042177">
    <property type="entry name" value="Cell/Rod_1"/>
</dbReference>
<dbReference type="AlphaFoldDB" id="A0AA90SMS2"/>
<comment type="similarity">
    <text evidence="1 5">Belongs to the MreC family.</text>
</comment>
<comment type="function">
    <text evidence="5">Involved in formation and maintenance of cell shape.</text>
</comment>
<dbReference type="GO" id="GO:0008360">
    <property type="term" value="P:regulation of cell shape"/>
    <property type="evidence" value="ECO:0007669"/>
    <property type="project" value="UniProtKB-KW"/>
</dbReference>
<evidence type="ECO:0000256" key="3">
    <source>
        <dbReference type="ARBA" id="ARBA00022960"/>
    </source>
</evidence>
<evidence type="ECO:0000256" key="2">
    <source>
        <dbReference type="ARBA" id="ARBA00013855"/>
    </source>
</evidence>
<sequence>MFSRRRSLTAQFLLLTLLSLALMIADHNFSYLGKIKSWLSVAATPIYWLADAPFKILGLASKAVVSYSQLAEENARLKGINLILEQKMQKLSSMTAQNIRLKELLNSSEFVNEEVVIAEIISADPDPFSHVIMLNKGSIDGVFPGQAIVDAHGVMGQVIKVTVVTSWVMLITDTSSRVPIQNNRTAYRGIAAGTGKYDQLELLHVPHTADFKEGDLLTSSGLGQRYPAGYPFGKVKNVTHKPGHPFATIFVQPVAEINRGRLVLIVFRKGKEALNNAKGFVP</sequence>
<keyword evidence="3 5" id="KW-0133">Cell shape</keyword>
<dbReference type="PANTHER" id="PTHR34138">
    <property type="entry name" value="CELL SHAPE-DETERMINING PROTEIN MREC"/>
    <property type="match status" value="1"/>
</dbReference>
<keyword evidence="8" id="KW-1185">Reference proteome</keyword>
<dbReference type="InterPro" id="IPR042175">
    <property type="entry name" value="Cell/Rod_MreC_2"/>
</dbReference>
<dbReference type="Gene3D" id="2.40.10.350">
    <property type="entry name" value="Rod shape-determining protein MreC, domain 2"/>
    <property type="match status" value="1"/>
</dbReference>
<feature type="domain" description="Rod shape-determining protein MreC beta-barrel core" evidence="6">
    <location>
        <begin position="120"/>
        <end position="266"/>
    </location>
</feature>
<dbReference type="Proteomes" id="UP001178148">
    <property type="component" value="Unassembled WGS sequence"/>
</dbReference>
<dbReference type="Gene3D" id="2.40.10.340">
    <property type="entry name" value="Rod shape-determining protein MreC, domain 1"/>
    <property type="match status" value="1"/>
</dbReference>
<dbReference type="Pfam" id="PF04085">
    <property type="entry name" value="MreC"/>
    <property type="match status" value="1"/>
</dbReference>
<organism evidence="7 8">
    <name type="scientific">Candidatus Endonucleibacter bathymodioli</name>
    <dbReference type="NCBI Taxonomy" id="539814"/>
    <lineage>
        <taxon>Bacteria</taxon>
        <taxon>Pseudomonadati</taxon>
        <taxon>Pseudomonadota</taxon>
        <taxon>Gammaproteobacteria</taxon>
        <taxon>Oceanospirillales</taxon>
        <taxon>Endozoicomonadaceae</taxon>
        <taxon>Candidatus Endonucleibacter</taxon>
    </lineage>
</organism>
<comment type="caution">
    <text evidence="7">The sequence shown here is derived from an EMBL/GenBank/DDBJ whole genome shotgun (WGS) entry which is preliminary data.</text>
</comment>
<dbReference type="InterPro" id="IPR055342">
    <property type="entry name" value="MreC_beta-barrel_core"/>
</dbReference>
<dbReference type="InterPro" id="IPR007221">
    <property type="entry name" value="MreC"/>
</dbReference>